<protein>
    <recommendedName>
        <fullName evidence="2">B30.2/SPRY domain-containing protein</fullName>
    </recommendedName>
</protein>
<organism evidence="3 4">
    <name type="scientific">Paratrimastix pyriformis</name>
    <dbReference type="NCBI Taxonomy" id="342808"/>
    <lineage>
        <taxon>Eukaryota</taxon>
        <taxon>Metamonada</taxon>
        <taxon>Preaxostyla</taxon>
        <taxon>Paratrimastigidae</taxon>
        <taxon>Paratrimastix</taxon>
    </lineage>
</organism>
<feature type="domain" description="B30.2/SPRY" evidence="2">
    <location>
        <begin position="1"/>
        <end position="164"/>
    </location>
</feature>
<evidence type="ECO:0000313" key="3">
    <source>
        <dbReference type="EMBL" id="KAJ4461343.1"/>
    </source>
</evidence>
<dbReference type="InterPro" id="IPR043136">
    <property type="entry name" value="B30.2/SPRY_sf"/>
</dbReference>
<accession>A0ABQ8USM8</accession>
<evidence type="ECO:0000256" key="1">
    <source>
        <dbReference type="SAM" id="MobiDB-lite"/>
    </source>
</evidence>
<dbReference type="SMART" id="SM00449">
    <property type="entry name" value="SPRY"/>
    <property type="match status" value="1"/>
</dbReference>
<dbReference type="Gene3D" id="2.60.120.920">
    <property type="match status" value="1"/>
</dbReference>
<dbReference type="InterPro" id="IPR013320">
    <property type="entry name" value="ConA-like_dom_sf"/>
</dbReference>
<dbReference type="CDD" id="cd11709">
    <property type="entry name" value="SPRY"/>
    <property type="match status" value="1"/>
</dbReference>
<feature type="compositionally biased region" description="Basic and acidic residues" evidence="1">
    <location>
        <begin position="242"/>
        <end position="259"/>
    </location>
</feature>
<sequence length="308" mass="31917">MYRFSPEDSDSSIAIDGFTCCQTEAALGTCGANCCASRGRHYFEVRVEKNRGGIFAGFSKIGGSFTTRGSAGLGLVNESWAIDAMGAVGTGGQWKPYHRMKLKPGMTIGALIEFEGSSPRISFFCDGSPLGIAFDGLPPGYYRPSCSLKYKGTTVVSNFGQIDPFTFPPVPEVDGWEDVPSPNALVAPGSPSTAGATVVTPTPSPTLSAALAPATAAAVVAGSSAPPPAPPAAVSKRTLKQPHAESVDPDRAARLKALEAEADERGDEGIAFAPEPAPHHRAKAAGGDARLVTKNEKLPLLSGRSGLR</sequence>
<dbReference type="Proteomes" id="UP001141327">
    <property type="component" value="Unassembled WGS sequence"/>
</dbReference>
<evidence type="ECO:0000313" key="4">
    <source>
        <dbReference type="Proteomes" id="UP001141327"/>
    </source>
</evidence>
<dbReference type="InterPro" id="IPR003877">
    <property type="entry name" value="SPRY_dom"/>
</dbReference>
<dbReference type="PROSITE" id="PS50188">
    <property type="entry name" value="B302_SPRY"/>
    <property type="match status" value="1"/>
</dbReference>
<name>A0ABQ8USM8_9EUKA</name>
<dbReference type="Pfam" id="PF00622">
    <property type="entry name" value="SPRY"/>
    <property type="match status" value="1"/>
</dbReference>
<dbReference type="EMBL" id="JAPMOS010000008">
    <property type="protein sequence ID" value="KAJ4461343.1"/>
    <property type="molecule type" value="Genomic_DNA"/>
</dbReference>
<feature type="region of interest" description="Disordered" evidence="1">
    <location>
        <begin position="221"/>
        <end position="308"/>
    </location>
</feature>
<comment type="caution">
    <text evidence="3">The sequence shown here is derived from an EMBL/GenBank/DDBJ whole genome shotgun (WGS) entry which is preliminary data.</text>
</comment>
<proteinExistence type="predicted"/>
<keyword evidence="4" id="KW-1185">Reference proteome</keyword>
<dbReference type="SUPFAM" id="SSF49899">
    <property type="entry name" value="Concanavalin A-like lectins/glucanases"/>
    <property type="match status" value="1"/>
</dbReference>
<gene>
    <name evidence="3" type="ORF">PAPYR_2396</name>
</gene>
<evidence type="ECO:0000259" key="2">
    <source>
        <dbReference type="PROSITE" id="PS50188"/>
    </source>
</evidence>
<reference evidence="3" key="1">
    <citation type="journal article" date="2022" name="bioRxiv">
        <title>Genomics of Preaxostyla Flagellates Illuminates Evolutionary Transitions and the Path Towards Mitochondrial Loss.</title>
        <authorList>
            <person name="Novak L.V.F."/>
            <person name="Treitli S.C."/>
            <person name="Pyrih J."/>
            <person name="Halakuc P."/>
            <person name="Pipaliya S.V."/>
            <person name="Vacek V."/>
            <person name="Brzon O."/>
            <person name="Soukal P."/>
            <person name="Eme L."/>
            <person name="Dacks J.B."/>
            <person name="Karnkowska A."/>
            <person name="Elias M."/>
            <person name="Hampl V."/>
        </authorList>
    </citation>
    <scope>NUCLEOTIDE SEQUENCE</scope>
    <source>
        <strain evidence="3">RCP-MX</strain>
    </source>
</reference>
<dbReference type="InterPro" id="IPR001870">
    <property type="entry name" value="B30.2/SPRY"/>
</dbReference>